<organism evidence="2 3">
    <name type="scientific">Quercus suber</name>
    <name type="common">Cork oak</name>
    <dbReference type="NCBI Taxonomy" id="58331"/>
    <lineage>
        <taxon>Eukaryota</taxon>
        <taxon>Viridiplantae</taxon>
        <taxon>Streptophyta</taxon>
        <taxon>Embryophyta</taxon>
        <taxon>Tracheophyta</taxon>
        <taxon>Spermatophyta</taxon>
        <taxon>Magnoliopsida</taxon>
        <taxon>eudicotyledons</taxon>
        <taxon>Gunneridae</taxon>
        <taxon>Pentapetalae</taxon>
        <taxon>rosids</taxon>
        <taxon>fabids</taxon>
        <taxon>Fagales</taxon>
        <taxon>Fagaceae</taxon>
        <taxon>Quercus</taxon>
    </lineage>
</organism>
<keyword evidence="3" id="KW-1185">Reference proteome</keyword>
<comment type="caution">
    <text evidence="2">The sequence shown here is derived from an EMBL/GenBank/DDBJ whole genome shotgun (WGS) entry which is preliminary data.</text>
</comment>
<proteinExistence type="predicted"/>
<evidence type="ECO:0000313" key="3">
    <source>
        <dbReference type="Proteomes" id="UP000237347"/>
    </source>
</evidence>
<sequence>MQYGDIGLSQANLSFYIGANSTDTFVDQSKDYLWSPSQTINQRDADLFEKAPKGSPRKVEARK</sequence>
<feature type="region of interest" description="Disordered" evidence="1">
    <location>
        <begin position="44"/>
        <end position="63"/>
    </location>
</feature>
<gene>
    <name evidence="2" type="primary">VPE1_4</name>
    <name evidence="2" type="ORF">CFP56_027577</name>
</gene>
<dbReference type="EMBL" id="PKMF04000449">
    <property type="protein sequence ID" value="KAK7831192.1"/>
    <property type="molecule type" value="Genomic_DNA"/>
</dbReference>
<name>A0AAW0JXA5_QUESU</name>
<dbReference type="Proteomes" id="UP000237347">
    <property type="component" value="Unassembled WGS sequence"/>
</dbReference>
<reference evidence="2 3" key="1">
    <citation type="journal article" date="2018" name="Sci. Data">
        <title>The draft genome sequence of cork oak.</title>
        <authorList>
            <person name="Ramos A.M."/>
            <person name="Usie A."/>
            <person name="Barbosa P."/>
            <person name="Barros P.M."/>
            <person name="Capote T."/>
            <person name="Chaves I."/>
            <person name="Simoes F."/>
            <person name="Abreu I."/>
            <person name="Carrasquinho I."/>
            <person name="Faro C."/>
            <person name="Guimaraes J.B."/>
            <person name="Mendonca D."/>
            <person name="Nobrega F."/>
            <person name="Rodrigues L."/>
            <person name="Saibo N.J.M."/>
            <person name="Varela M.C."/>
            <person name="Egas C."/>
            <person name="Matos J."/>
            <person name="Miguel C.M."/>
            <person name="Oliveira M.M."/>
            <person name="Ricardo C.P."/>
            <person name="Goncalves S."/>
        </authorList>
    </citation>
    <scope>NUCLEOTIDE SEQUENCE [LARGE SCALE GENOMIC DNA]</scope>
    <source>
        <strain evidence="3">cv. HL8</strain>
    </source>
</reference>
<protein>
    <submittedName>
        <fullName evidence="2">Vacuolar-processing enzyme</fullName>
    </submittedName>
</protein>
<evidence type="ECO:0000313" key="2">
    <source>
        <dbReference type="EMBL" id="KAK7831192.1"/>
    </source>
</evidence>
<accession>A0AAW0JXA5</accession>
<evidence type="ECO:0000256" key="1">
    <source>
        <dbReference type="SAM" id="MobiDB-lite"/>
    </source>
</evidence>
<dbReference type="AlphaFoldDB" id="A0AAW0JXA5"/>